<dbReference type="InterPro" id="IPR050639">
    <property type="entry name" value="SSR_resolvase"/>
</dbReference>
<gene>
    <name evidence="3" type="ORF">BCF44_110232</name>
</gene>
<protein>
    <submittedName>
        <fullName evidence="3">DNA invertase Pin-like site-specific DNA recombinase</fullName>
    </submittedName>
</protein>
<reference evidence="3 4" key="1">
    <citation type="submission" date="2018-08" db="EMBL/GenBank/DDBJ databases">
        <title>Genomic Encyclopedia of Archaeal and Bacterial Type Strains, Phase II (KMG-II): from individual species to whole genera.</title>
        <authorList>
            <person name="Goeker M."/>
        </authorList>
    </citation>
    <scope>NUCLEOTIDE SEQUENCE [LARGE SCALE GENOMIC DNA]</scope>
    <source>
        <strain evidence="3 4">DSM 45791</strain>
    </source>
</reference>
<name>A0A3E0HD13_9PSEU</name>
<dbReference type="Proteomes" id="UP000256269">
    <property type="component" value="Unassembled WGS sequence"/>
</dbReference>
<dbReference type="Pfam" id="PF00239">
    <property type="entry name" value="Resolvase"/>
    <property type="match status" value="1"/>
</dbReference>
<dbReference type="Gene3D" id="3.90.1750.20">
    <property type="entry name" value="Putative Large Serine Recombinase, Chain B, Domain 2"/>
    <property type="match status" value="1"/>
</dbReference>
<dbReference type="RefSeq" id="WP_170217806.1">
    <property type="nucleotide sequence ID" value="NZ_CP144375.1"/>
</dbReference>
<evidence type="ECO:0000259" key="1">
    <source>
        <dbReference type="PROSITE" id="PS51736"/>
    </source>
</evidence>
<dbReference type="PROSITE" id="PS51736">
    <property type="entry name" value="RECOMBINASES_3"/>
    <property type="match status" value="1"/>
</dbReference>
<feature type="domain" description="Recombinase" evidence="2">
    <location>
        <begin position="173"/>
        <end position="285"/>
    </location>
</feature>
<dbReference type="Pfam" id="PF13408">
    <property type="entry name" value="Zn_ribbon_recom"/>
    <property type="match status" value="1"/>
</dbReference>
<dbReference type="PROSITE" id="PS51737">
    <property type="entry name" value="RECOMBINASE_DNA_BIND"/>
    <property type="match status" value="1"/>
</dbReference>
<accession>A0A3E0HD13</accession>
<dbReference type="InterPro" id="IPR025827">
    <property type="entry name" value="Zn_ribbon_recom_dom"/>
</dbReference>
<dbReference type="AlphaFoldDB" id="A0A3E0HD13"/>
<dbReference type="Gene3D" id="3.40.50.1390">
    <property type="entry name" value="Resolvase, N-terminal catalytic domain"/>
    <property type="match status" value="1"/>
</dbReference>
<dbReference type="SMART" id="SM00857">
    <property type="entry name" value="Resolvase"/>
    <property type="match status" value="1"/>
</dbReference>
<organism evidence="3 4">
    <name type="scientific">Kutzneria buriramensis</name>
    <dbReference type="NCBI Taxonomy" id="1045776"/>
    <lineage>
        <taxon>Bacteria</taxon>
        <taxon>Bacillati</taxon>
        <taxon>Actinomycetota</taxon>
        <taxon>Actinomycetes</taxon>
        <taxon>Pseudonocardiales</taxon>
        <taxon>Pseudonocardiaceae</taxon>
        <taxon>Kutzneria</taxon>
    </lineage>
</organism>
<sequence>MGKMARARIMRAASEGVPLRALLYARASADKEKSVDDQADECLEFCEDEGFDVVQVLRENKRSASRYATKERPQFKKVLELMRSGTVDVLVTWENSRAQRDLEVYVELRKICEEFGVLWAYGGDVYDMRDPADRKATARDAVNSESESEDISVRVTRGVRRRAKKGLWHGSRQYGYKREHDPDTGKPLRQVIDPVQGPIVREIVDGLLAGHSVNSIVKSLNDRKVPCSRSGEWNASKIRYFAMSPVYLGKRILNGEVIADGQWPALVTPVEHYTLVNLLTNPSRVTHKDGTRAKHLLSGIALCGRCGSTMGVIKADGYPSYGCRRTRHIVRNKARVDAFIEAALFAALESSDAADVFRVSQGEEIADAFAEAKVLRARLDAFYAQAAQGKLSATGLAAVEADLLPQIEKAERKAEQAMLPPALLGLVGPQARQVWGTLEPVQKRAVVRTVMTPRILPVGKGARNYNRLGVEPGFHHQDGQAA</sequence>
<dbReference type="PANTHER" id="PTHR30461:SF23">
    <property type="entry name" value="DNA RECOMBINASE-RELATED"/>
    <property type="match status" value="1"/>
</dbReference>
<comment type="caution">
    <text evidence="3">The sequence shown here is derived from an EMBL/GenBank/DDBJ whole genome shotgun (WGS) entry which is preliminary data.</text>
</comment>
<keyword evidence="4" id="KW-1185">Reference proteome</keyword>
<dbReference type="InterPro" id="IPR038109">
    <property type="entry name" value="DNA_bind_recomb_sf"/>
</dbReference>
<dbReference type="SUPFAM" id="SSF53041">
    <property type="entry name" value="Resolvase-like"/>
    <property type="match status" value="1"/>
</dbReference>
<evidence type="ECO:0000259" key="2">
    <source>
        <dbReference type="PROSITE" id="PS51737"/>
    </source>
</evidence>
<dbReference type="PANTHER" id="PTHR30461">
    <property type="entry name" value="DNA-INVERTASE FROM LAMBDOID PROPHAGE"/>
    <property type="match status" value="1"/>
</dbReference>
<dbReference type="GO" id="GO:0000150">
    <property type="term" value="F:DNA strand exchange activity"/>
    <property type="evidence" value="ECO:0007669"/>
    <property type="project" value="InterPro"/>
</dbReference>
<evidence type="ECO:0000313" key="4">
    <source>
        <dbReference type="Proteomes" id="UP000256269"/>
    </source>
</evidence>
<dbReference type="InterPro" id="IPR011109">
    <property type="entry name" value="DNA_bind_recombinase_dom"/>
</dbReference>
<evidence type="ECO:0000313" key="3">
    <source>
        <dbReference type="EMBL" id="REH42735.1"/>
    </source>
</evidence>
<proteinExistence type="predicted"/>
<dbReference type="InterPro" id="IPR036162">
    <property type="entry name" value="Resolvase-like_N_sf"/>
</dbReference>
<dbReference type="GO" id="GO:0003677">
    <property type="term" value="F:DNA binding"/>
    <property type="evidence" value="ECO:0007669"/>
    <property type="project" value="InterPro"/>
</dbReference>
<dbReference type="EMBL" id="QUNO01000010">
    <property type="protein sequence ID" value="REH42735.1"/>
    <property type="molecule type" value="Genomic_DNA"/>
</dbReference>
<dbReference type="CDD" id="cd00338">
    <property type="entry name" value="Ser_Recombinase"/>
    <property type="match status" value="1"/>
</dbReference>
<dbReference type="InterPro" id="IPR006119">
    <property type="entry name" value="Resolv_N"/>
</dbReference>
<feature type="domain" description="Resolvase/invertase-type recombinase catalytic" evidence="1">
    <location>
        <begin position="20"/>
        <end position="166"/>
    </location>
</feature>
<dbReference type="Pfam" id="PF07508">
    <property type="entry name" value="Recombinase"/>
    <property type="match status" value="1"/>
</dbReference>